<dbReference type="AlphaFoldDB" id="A0A0E9PY24"/>
<name>A0A0E9PY24_ANGAN</name>
<proteinExistence type="predicted"/>
<sequence>MIKNANKLSDKVKEIKNLMNSLHLDHSCLHPYIFIFDNTWS</sequence>
<protein>
    <submittedName>
        <fullName evidence="1">Uncharacterized protein</fullName>
    </submittedName>
</protein>
<organism evidence="1">
    <name type="scientific">Anguilla anguilla</name>
    <name type="common">European freshwater eel</name>
    <name type="synonym">Muraena anguilla</name>
    <dbReference type="NCBI Taxonomy" id="7936"/>
    <lineage>
        <taxon>Eukaryota</taxon>
        <taxon>Metazoa</taxon>
        <taxon>Chordata</taxon>
        <taxon>Craniata</taxon>
        <taxon>Vertebrata</taxon>
        <taxon>Euteleostomi</taxon>
        <taxon>Actinopterygii</taxon>
        <taxon>Neopterygii</taxon>
        <taxon>Teleostei</taxon>
        <taxon>Anguilliformes</taxon>
        <taxon>Anguillidae</taxon>
        <taxon>Anguilla</taxon>
    </lineage>
</organism>
<accession>A0A0E9PY24</accession>
<reference evidence="1" key="2">
    <citation type="journal article" date="2015" name="Fish Shellfish Immunol.">
        <title>Early steps in the European eel (Anguilla anguilla)-Vibrio vulnificus interaction in the gills: Role of the RtxA13 toxin.</title>
        <authorList>
            <person name="Callol A."/>
            <person name="Pajuelo D."/>
            <person name="Ebbesson L."/>
            <person name="Teles M."/>
            <person name="MacKenzie S."/>
            <person name="Amaro C."/>
        </authorList>
    </citation>
    <scope>NUCLEOTIDE SEQUENCE</scope>
</reference>
<dbReference type="EMBL" id="GBXM01099597">
    <property type="protein sequence ID" value="JAH08980.1"/>
    <property type="molecule type" value="Transcribed_RNA"/>
</dbReference>
<reference evidence="1" key="1">
    <citation type="submission" date="2014-11" db="EMBL/GenBank/DDBJ databases">
        <authorList>
            <person name="Amaro Gonzalez C."/>
        </authorList>
    </citation>
    <scope>NUCLEOTIDE SEQUENCE</scope>
</reference>
<evidence type="ECO:0000313" key="1">
    <source>
        <dbReference type="EMBL" id="JAH08980.1"/>
    </source>
</evidence>